<dbReference type="EMBL" id="JABBWD010000055">
    <property type="protein sequence ID" value="KAG1771965.1"/>
    <property type="molecule type" value="Genomic_DNA"/>
</dbReference>
<dbReference type="Gene3D" id="1.10.510.10">
    <property type="entry name" value="Transferase(Phosphotransferase) domain 1"/>
    <property type="match status" value="1"/>
</dbReference>
<dbReference type="InterPro" id="IPR000719">
    <property type="entry name" value="Prot_kinase_dom"/>
</dbReference>
<dbReference type="Proteomes" id="UP000714275">
    <property type="component" value="Unassembled WGS sequence"/>
</dbReference>
<name>A0A9P6ZN04_9AGAM</name>
<proteinExistence type="predicted"/>
<dbReference type="CDD" id="cd00180">
    <property type="entry name" value="PKc"/>
    <property type="match status" value="1"/>
</dbReference>
<dbReference type="InterPro" id="IPR011009">
    <property type="entry name" value="Kinase-like_dom_sf"/>
</dbReference>
<dbReference type="PANTHER" id="PTHR44329">
    <property type="entry name" value="SERINE/THREONINE-PROTEIN KINASE TNNI3K-RELATED"/>
    <property type="match status" value="1"/>
</dbReference>
<gene>
    <name evidence="2" type="ORF">EV702DRAFT_628764</name>
</gene>
<evidence type="ECO:0000259" key="1">
    <source>
        <dbReference type="PROSITE" id="PS50011"/>
    </source>
</evidence>
<keyword evidence="2" id="KW-0418">Kinase</keyword>
<dbReference type="InterPro" id="IPR001245">
    <property type="entry name" value="Ser-Thr/Tyr_kinase_cat_dom"/>
</dbReference>
<dbReference type="PROSITE" id="PS50011">
    <property type="entry name" value="PROTEIN_KINASE_DOM"/>
    <property type="match status" value="1"/>
</dbReference>
<evidence type="ECO:0000313" key="3">
    <source>
        <dbReference type="Proteomes" id="UP000714275"/>
    </source>
</evidence>
<organism evidence="2 3">
    <name type="scientific">Suillus placidus</name>
    <dbReference type="NCBI Taxonomy" id="48579"/>
    <lineage>
        <taxon>Eukaryota</taxon>
        <taxon>Fungi</taxon>
        <taxon>Dikarya</taxon>
        <taxon>Basidiomycota</taxon>
        <taxon>Agaricomycotina</taxon>
        <taxon>Agaricomycetes</taxon>
        <taxon>Agaricomycetidae</taxon>
        <taxon>Boletales</taxon>
        <taxon>Suillineae</taxon>
        <taxon>Suillaceae</taxon>
        <taxon>Suillus</taxon>
    </lineage>
</organism>
<evidence type="ECO:0000313" key="2">
    <source>
        <dbReference type="EMBL" id="KAG1771965.1"/>
    </source>
</evidence>
<accession>A0A9P6ZN04</accession>
<dbReference type="Pfam" id="PF07714">
    <property type="entry name" value="PK_Tyr_Ser-Thr"/>
    <property type="match status" value="1"/>
</dbReference>
<dbReference type="GO" id="GO:0005524">
    <property type="term" value="F:ATP binding"/>
    <property type="evidence" value="ECO:0007669"/>
    <property type="project" value="InterPro"/>
</dbReference>
<keyword evidence="3" id="KW-1185">Reference proteome</keyword>
<reference evidence="2" key="1">
    <citation type="journal article" date="2020" name="New Phytol.">
        <title>Comparative genomics reveals dynamic genome evolution in host specialist ectomycorrhizal fungi.</title>
        <authorList>
            <person name="Lofgren L.A."/>
            <person name="Nguyen N.H."/>
            <person name="Vilgalys R."/>
            <person name="Ruytinx J."/>
            <person name="Liao H.L."/>
            <person name="Branco S."/>
            <person name="Kuo A."/>
            <person name="LaButti K."/>
            <person name="Lipzen A."/>
            <person name="Andreopoulos W."/>
            <person name="Pangilinan J."/>
            <person name="Riley R."/>
            <person name="Hundley H."/>
            <person name="Na H."/>
            <person name="Barry K."/>
            <person name="Grigoriev I.V."/>
            <person name="Stajich J.E."/>
            <person name="Kennedy P.G."/>
        </authorList>
    </citation>
    <scope>NUCLEOTIDE SEQUENCE</scope>
    <source>
        <strain evidence="2">DOB743</strain>
    </source>
</reference>
<protein>
    <submittedName>
        <fullName evidence="2">Kinase-like domain-containing protein</fullName>
    </submittedName>
</protein>
<dbReference type="PANTHER" id="PTHR44329:SF261">
    <property type="entry name" value="ZINC FINGER CONTAINING PROTEIN KINASE-RELATED"/>
    <property type="match status" value="1"/>
</dbReference>
<dbReference type="AlphaFoldDB" id="A0A9P6ZN04"/>
<dbReference type="OrthoDB" id="2685774at2759"/>
<keyword evidence="2" id="KW-0808">Transferase</keyword>
<sequence>MKTMLLQTVTQIPEAALTKCDYHPDGLDVLGAALKCKWVVDRSSEIEVAVETLRDDVNKIFNRIRREMYVREKLRHETVLPLYGMTEGFGILPSFVYPWMAGGSLHDYVKGHYFNLSGRRKLDILLEVAHGIEYLHKCDVVHGNLTGDNIFLDGSGRVRIADFSHSVIVAEADSRIFSEQLPGDARYTTPESSFSGGRTGAPKPAKEGDVYSYGCVAILVLSGKVPYWWISEESQVLSEK</sequence>
<dbReference type="GO" id="GO:0004674">
    <property type="term" value="F:protein serine/threonine kinase activity"/>
    <property type="evidence" value="ECO:0007669"/>
    <property type="project" value="TreeGrafter"/>
</dbReference>
<dbReference type="SUPFAM" id="SSF56112">
    <property type="entry name" value="Protein kinase-like (PK-like)"/>
    <property type="match status" value="1"/>
</dbReference>
<feature type="domain" description="Protein kinase" evidence="1">
    <location>
        <begin position="19"/>
        <end position="240"/>
    </location>
</feature>
<comment type="caution">
    <text evidence="2">The sequence shown here is derived from an EMBL/GenBank/DDBJ whole genome shotgun (WGS) entry which is preliminary data.</text>
</comment>
<dbReference type="InterPro" id="IPR051681">
    <property type="entry name" value="Ser/Thr_Kinases-Pseudokinases"/>
</dbReference>